<comment type="caution">
    <text evidence="1">The sequence shown here is derived from an EMBL/GenBank/DDBJ whole genome shotgun (WGS) entry which is preliminary data.</text>
</comment>
<reference evidence="1 2" key="1">
    <citation type="submission" date="2016-07" db="EMBL/GenBank/DDBJ databases">
        <title>Pervasive Adenine N6-methylation of Active Genes in Fungi.</title>
        <authorList>
            <consortium name="DOE Joint Genome Institute"/>
            <person name="Mondo S.J."/>
            <person name="Dannebaum R.O."/>
            <person name="Kuo R.C."/>
            <person name="Labutti K."/>
            <person name="Haridas S."/>
            <person name="Kuo A."/>
            <person name="Salamov A."/>
            <person name="Ahrendt S.R."/>
            <person name="Lipzen A."/>
            <person name="Sullivan W."/>
            <person name="Andreopoulos W.B."/>
            <person name="Clum A."/>
            <person name="Lindquist E."/>
            <person name="Daum C."/>
            <person name="Ramamoorthy G.K."/>
            <person name="Gryganskyi A."/>
            <person name="Culley D."/>
            <person name="Magnuson J.K."/>
            <person name="James T.Y."/>
            <person name="O'Malley M.A."/>
            <person name="Stajich J.E."/>
            <person name="Spatafora J.W."/>
            <person name="Visel A."/>
            <person name="Grigoriev I.V."/>
        </authorList>
    </citation>
    <scope>NUCLEOTIDE SEQUENCE [LARGE SCALE GENOMIC DNA]</scope>
    <source>
        <strain evidence="1 2">CBS 115471</strain>
    </source>
</reference>
<keyword evidence="2" id="KW-1185">Reference proteome</keyword>
<dbReference type="AlphaFoldDB" id="A0A1Y2ABD9"/>
<proteinExistence type="predicted"/>
<sequence>MRRGVARIVRRAGRDRWSIRASLEKVPEIWARTDYTSRLHDLDPYLYPGFLIPLFPFRHPSFITPSSSRHRTRAQYDTAIQGFFLGRSGVLLDTKAIKYTQPHMVIDVFSSYTVVIFQFRVGDWRASVFSPDIDIVQQCNF</sequence>
<accession>A0A1Y2ABD9</accession>
<organism evidence="1 2">
    <name type="scientific">Clohesyomyces aquaticus</name>
    <dbReference type="NCBI Taxonomy" id="1231657"/>
    <lineage>
        <taxon>Eukaryota</taxon>
        <taxon>Fungi</taxon>
        <taxon>Dikarya</taxon>
        <taxon>Ascomycota</taxon>
        <taxon>Pezizomycotina</taxon>
        <taxon>Dothideomycetes</taxon>
        <taxon>Pleosporomycetidae</taxon>
        <taxon>Pleosporales</taxon>
        <taxon>Lindgomycetaceae</taxon>
        <taxon>Clohesyomyces</taxon>
    </lineage>
</organism>
<gene>
    <name evidence="1" type="ORF">BCR34DRAFT_135801</name>
</gene>
<dbReference type="EMBL" id="MCFA01000002">
    <property type="protein sequence ID" value="ORY19607.1"/>
    <property type="molecule type" value="Genomic_DNA"/>
</dbReference>
<evidence type="ECO:0000313" key="1">
    <source>
        <dbReference type="EMBL" id="ORY19607.1"/>
    </source>
</evidence>
<name>A0A1Y2ABD9_9PLEO</name>
<dbReference type="Proteomes" id="UP000193144">
    <property type="component" value="Unassembled WGS sequence"/>
</dbReference>
<protein>
    <submittedName>
        <fullName evidence="1">Uncharacterized protein</fullName>
    </submittedName>
</protein>
<evidence type="ECO:0000313" key="2">
    <source>
        <dbReference type="Proteomes" id="UP000193144"/>
    </source>
</evidence>